<comment type="cofactor">
    <cofactor evidence="1">
        <name>Zn(2+)</name>
        <dbReference type="ChEBI" id="CHEBI:29105"/>
    </cofactor>
</comment>
<comment type="similarity">
    <text evidence="2 11">Belongs to the peptidase M14 family.</text>
</comment>
<dbReference type="Pfam" id="PF02244">
    <property type="entry name" value="Propep_M14"/>
    <property type="match status" value="1"/>
</dbReference>
<dbReference type="EMBL" id="CAXKWB010007841">
    <property type="protein sequence ID" value="CAL4088628.1"/>
    <property type="molecule type" value="Genomic_DNA"/>
</dbReference>
<evidence type="ECO:0000256" key="8">
    <source>
        <dbReference type="ARBA" id="ARBA00022833"/>
    </source>
</evidence>
<dbReference type="GO" id="GO:0008270">
    <property type="term" value="F:zinc ion binding"/>
    <property type="evidence" value="ECO:0007669"/>
    <property type="project" value="InterPro"/>
</dbReference>
<sequence length="414" mass="46422">VCMIWSVMMRSLFLSLLLVGASWATTTYQGQQVWRLHVPMESTNSVQSLLSRMELDVWGDGREWVDVRVEPHQQRQLADALGVRGVQHTVNIPDLDKLIAEERSSLGNRQQGLRIDTGAYNQWEDIESYLGELDAENPLVTVTSIGQTYEGRQLLVAKVATESFAPKPSVWFDCGIHAREWITPATCLWGLDRMTSGVDDGLNSLLDKYDVYMMPVHNPDGYHYTWHDDRMWRKNRQVYDDNMCDGVDLNRNFDDGHWGGIGTSDNSCSDTYHGPSAFSELEAQAVRDYATSLYENANLTAFFTIHSYSQLWMYAYGYSADVVPEHDDLDRVSKVGVDALTAVHGTDYEYGSIYSAIYPASGTSVDWGYSIGVAHTYTLELRDKGSSGFLLPATEIIPCAEETWAGLVAAMLAI</sequence>
<keyword evidence="8" id="KW-0862">Zinc</keyword>
<dbReference type="CDD" id="cd03860">
    <property type="entry name" value="M14_CP_A-B_like"/>
    <property type="match status" value="1"/>
</dbReference>
<dbReference type="GO" id="GO:0005615">
    <property type="term" value="C:extracellular space"/>
    <property type="evidence" value="ECO:0007669"/>
    <property type="project" value="TreeGrafter"/>
</dbReference>
<dbReference type="PROSITE" id="PS52035">
    <property type="entry name" value="PEPTIDASE_M14"/>
    <property type="match status" value="1"/>
</dbReference>
<dbReference type="InterPro" id="IPR000834">
    <property type="entry name" value="Peptidase_M14"/>
</dbReference>
<dbReference type="PANTHER" id="PTHR11705:SF91">
    <property type="entry name" value="FI01817P-RELATED"/>
    <property type="match status" value="1"/>
</dbReference>
<evidence type="ECO:0000313" key="15">
    <source>
        <dbReference type="Proteomes" id="UP001497623"/>
    </source>
</evidence>
<dbReference type="FunFam" id="3.40.630.10:FF:000001">
    <property type="entry name" value="Carboxypeptidase B"/>
    <property type="match status" value="1"/>
</dbReference>
<feature type="chain" id="PRO_5043976970" description="Peptidase M14 domain-containing protein" evidence="12">
    <location>
        <begin position="25"/>
        <end position="414"/>
    </location>
</feature>
<evidence type="ECO:0000256" key="12">
    <source>
        <dbReference type="SAM" id="SignalP"/>
    </source>
</evidence>
<evidence type="ECO:0000256" key="4">
    <source>
        <dbReference type="ARBA" id="ARBA00022670"/>
    </source>
</evidence>
<feature type="active site" description="Proton donor/acceptor" evidence="11">
    <location>
        <position position="380"/>
    </location>
</feature>
<reference evidence="14 15" key="1">
    <citation type="submission" date="2024-05" db="EMBL/GenBank/DDBJ databases">
        <authorList>
            <person name="Wallberg A."/>
        </authorList>
    </citation>
    <scope>NUCLEOTIDE SEQUENCE [LARGE SCALE GENOMIC DNA]</scope>
</reference>
<evidence type="ECO:0000313" key="14">
    <source>
        <dbReference type="EMBL" id="CAL4088628.1"/>
    </source>
</evidence>
<name>A0AAV2QNK9_MEGNR</name>
<dbReference type="SUPFAM" id="SSF54897">
    <property type="entry name" value="Protease propeptides/inhibitors"/>
    <property type="match status" value="1"/>
</dbReference>
<dbReference type="SMART" id="SM00631">
    <property type="entry name" value="Zn_pept"/>
    <property type="match status" value="1"/>
</dbReference>
<evidence type="ECO:0000256" key="3">
    <source>
        <dbReference type="ARBA" id="ARBA00022645"/>
    </source>
</evidence>
<evidence type="ECO:0000256" key="11">
    <source>
        <dbReference type="PROSITE-ProRule" id="PRU01379"/>
    </source>
</evidence>
<dbReference type="PANTHER" id="PTHR11705">
    <property type="entry name" value="PROTEASE FAMILY M14 CARBOXYPEPTIDASE A,B"/>
    <property type="match status" value="1"/>
</dbReference>
<keyword evidence="7" id="KW-0378">Hydrolase</keyword>
<keyword evidence="3" id="KW-0121">Carboxypeptidase</keyword>
<dbReference type="InterPro" id="IPR036990">
    <property type="entry name" value="M14A-like_propep"/>
</dbReference>
<dbReference type="InterPro" id="IPR003146">
    <property type="entry name" value="M14A_act_pep"/>
</dbReference>
<keyword evidence="5" id="KW-0479">Metal-binding</keyword>
<organism evidence="14 15">
    <name type="scientific">Meganyctiphanes norvegica</name>
    <name type="common">Northern krill</name>
    <name type="synonym">Thysanopoda norvegica</name>
    <dbReference type="NCBI Taxonomy" id="48144"/>
    <lineage>
        <taxon>Eukaryota</taxon>
        <taxon>Metazoa</taxon>
        <taxon>Ecdysozoa</taxon>
        <taxon>Arthropoda</taxon>
        <taxon>Crustacea</taxon>
        <taxon>Multicrustacea</taxon>
        <taxon>Malacostraca</taxon>
        <taxon>Eumalacostraca</taxon>
        <taxon>Eucarida</taxon>
        <taxon>Euphausiacea</taxon>
        <taxon>Euphausiidae</taxon>
        <taxon>Meganyctiphanes</taxon>
    </lineage>
</organism>
<keyword evidence="15" id="KW-1185">Reference proteome</keyword>
<dbReference type="Gene3D" id="3.30.70.340">
    <property type="entry name" value="Metallocarboxypeptidase-like"/>
    <property type="match status" value="1"/>
</dbReference>
<dbReference type="PRINTS" id="PR00765">
    <property type="entry name" value="CRBOXYPTASEA"/>
</dbReference>
<dbReference type="Pfam" id="PF00246">
    <property type="entry name" value="Peptidase_M14"/>
    <property type="match status" value="1"/>
</dbReference>
<dbReference type="Gene3D" id="3.40.630.10">
    <property type="entry name" value="Zn peptidases"/>
    <property type="match status" value="1"/>
</dbReference>
<dbReference type="AlphaFoldDB" id="A0AAV2QNK9"/>
<evidence type="ECO:0000256" key="6">
    <source>
        <dbReference type="ARBA" id="ARBA00022729"/>
    </source>
</evidence>
<dbReference type="SUPFAM" id="SSF53187">
    <property type="entry name" value="Zn-dependent exopeptidases"/>
    <property type="match status" value="1"/>
</dbReference>
<evidence type="ECO:0000256" key="10">
    <source>
        <dbReference type="ARBA" id="ARBA00023157"/>
    </source>
</evidence>
<evidence type="ECO:0000256" key="2">
    <source>
        <dbReference type="ARBA" id="ARBA00005988"/>
    </source>
</evidence>
<feature type="signal peptide" evidence="12">
    <location>
        <begin position="1"/>
        <end position="24"/>
    </location>
</feature>
<gene>
    <name evidence="14" type="ORF">MNOR_LOCUS13600</name>
</gene>
<protein>
    <recommendedName>
        <fullName evidence="13">Peptidase M14 domain-containing protein</fullName>
    </recommendedName>
</protein>
<proteinExistence type="inferred from homology"/>
<evidence type="ECO:0000256" key="7">
    <source>
        <dbReference type="ARBA" id="ARBA00022801"/>
    </source>
</evidence>
<evidence type="ECO:0000259" key="13">
    <source>
        <dbReference type="PROSITE" id="PS52035"/>
    </source>
</evidence>
<evidence type="ECO:0000256" key="1">
    <source>
        <dbReference type="ARBA" id="ARBA00001947"/>
    </source>
</evidence>
<keyword evidence="9" id="KW-0482">Metalloprotease</keyword>
<comment type="caution">
    <text evidence="14">The sequence shown here is derived from an EMBL/GenBank/DDBJ whole genome shotgun (WGS) entry which is preliminary data.</text>
</comment>
<accession>A0AAV2QNK9</accession>
<dbReference type="GO" id="GO:0006508">
    <property type="term" value="P:proteolysis"/>
    <property type="evidence" value="ECO:0007669"/>
    <property type="project" value="UniProtKB-KW"/>
</dbReference>
<feature type="domain" description="Peptidase M14" evidence="13">
    <location>
        <begin position="119"/>
        <end position="414"/>
    </location>
</feature>
<dbReference type="GO" id="GO:0004181">
    <property type="term" value="F:metallocarboxypeptidase activity"/>
    <property type="evidence" value="ECO:0007669"/>
    <property type="project" value="InterPro"/>
</dbReference>
<keyword evidence="10" id="KW-1015">Disulfide bond</keyword>
<dbReference type="Proteomes" id="UP001497623">
    <property type="component" value="Unassembled WGS sequence"/>
</dbReference>
<keyword evidence="6 12" id="KW-0732">Signal</keyword>
<evidence type="ECO:0000256" key="9">
    <source>
        <dbReference type="ARBA" id="ARBA00023049"/>
    </source>
</evidence>
<feature type="non-terminal residue" evidence="14">
    <location>
        <position position="1"/>
    </location>
</feature>
<evidence type="ECO:0000256" key="5">
    <source>
        <dbReference type="ARBA" id="ARBA00022723"/>
    </source>
</evidence>
<keyword evidence="4" id="KW-0645">Protease</keyword>